<reference evidence="9 10" key="1">
    <citation type="submission" date="2016-12" db="EMBL/GenBank/DDBJ databases">
        <title>The genomes of Aspergillus section Nigri reveals drivers in fungal speciation.</title>
        <authorList>
            <consortium name="DOE Joint Genome Institute"/>
            <person name="Vesth T.C."/>
            <person name="Nybo J."/>
            <person name="Theobald S."/>
            <person name="Brandl J."/>
            <person name="Frisvad J.C."/>
            <person name="Nielsen K.F."/>
            <person name="Lyhne E.K."/>
            <person name="Kogle M.E."/>
            <person name="Kuo A."/>
            <person name="Riley R."/>
            <person name="Clum A."/>
            <person name="Nolan M."/>
            <person name="Lipzen A."/>
            <person name="Salamov A."/>
            <person name="Henrissat B."/>
            <person name="Wiebenga A."/>
            <person name="De Vries R.P."/>
            <person name="Grigoriev I.V."/>
            <person name="Mortensen U.H."/>
            <person name="Andersen M.R."/>
            <person name="Baker S.E."/>
        </authorList>
    </citation>
    <scope>NUCLEOTIDE SEQUENCE [LARGE SCALE GENOMIC DNA]</scope>
    <source>
        <strain evidence="9 10">IBT 23096</strain>
    </source>
</reference>
<dbReference type="OrthoDB" id="440755at2759"/>
<proteinExistence type="predicted"/>
<dbReference type="GO" id="GO:0022857">
    <property type="term" value="F:transmembrane transporter activity"/>
    <property type="evidence" value="ECO:0007669"/>
    <property type="project" value="InterPro"/>
</dbReference>
<dbReference type="GO" id="GO:0016020">
    <property type="term" value="C:membrane"/>
    <property type="evidence" value="ECO:0007669"/>
    <property type="project" value="UniProtKB-SubCell"/>
</dbReference>
<dbReference type="PROSITE" id="PS50850">
    <property type="entry name" value="MFS"/>
    <property type="match status" value="1"/>
</dbReference>
<comment type="caution">
    <text evidence="9">The sequence shown here is derived from an EMBL/GenBank/DDBJ whole genome shotgun (WGS) entry which is preliminary data.</text>
</comment>
<feature type="transmembrane region" description="Helical" evidence="7">
    <location>
        <begin position="294"/>
        <end position="312"/>
    </location>
</feature>
<dbReference type="PROSITE" id="PS00216">
    <property type="entry name" value="SUGAR_TRANSPORT_1"/>
    <property type="match status" value="1"/>
</dbReference>
<comment type="subcellular location">
    <subcellularLocation>
        <location evidence="1">Membrane</location>
        <topology evidence="1">Multi-pass membrane protein</topology>
    </subcellularLocation>
</comment>
<dbReference type="PANTHER" id="PTHR42718:SF9">
    <property type="entry name" value="MAJOR FACILITATOR SUPERFAMILY MULTIDRUG TRANSPORTER MFSC"/>
    <property type="match status" value="1"/>
</dbReference>
<dbReference type="Pfam" id="PF07690">
    <property type="entry name" value="MFS_1"/>
    <property type="match status" value="1"/>
</dbReference>
<evidence type="ECO:0000256" key="4">
    <source>
        <dbReference type="ARBA" id="ARBA00022989"/>
    </source>
</evidence>
<evidence type="ECO:0000256" key="6">
    <source>
        <dbReference type="SAM" id="MobiDB-lite"/>
    </source>
</evidence>
<evidence type="ECO:0000256" key="2">
    <source>
        <dbReference type="ARBA" id="ARBA00022448"/>
    </source>
</evidence>
<dbReference type="InterPro" id="IPR020846">
    <property type="entry name" value="MFS_dom"/>
</dbReference>
<feature type="transmembrane region" description="Helical" evidence="7">
    <location>
        <begin position="230"/>
        <end position="251"/>
    </location>
</feature>
<evidence type="ECO:0000313" key="10">
    <source>
        <dbReference type="Proteomes" id="UP000234275"/>
    </source>
</evidence>
<evidence type="ECO:0000313" key="9">
    <source>
        <dbReference type="EMBL" id="PLB43448.1"/>
    </source>
</evidence>
<feature type="transmembrane region" description="Helical" evidence="7">
    <location>
        <begin position="175"/>
        <end position="194"/>
    </location>
</feature>
<organism evidence="9 10">
    <name type="scientific">Aspergillus steynii IBT 23096</name>
    <dbReference type="NCBI Taxonomy" id="1392250"/>
    <lineage>
        <taxon>Eukaryota</taxon>
        <taxon>Fungi</taxon>
        <taxon>Dikarya</taxon>
        <taxon>Ascomycota</taxon>
        <taxon>Pezizomycotina</taxon>
        <taxon>Eurotiomycetes</taxon>
        <taxon>Eurotiomycetidae</taxon>
        <taxon>Eurotiales</taxon>
        <taxon>Aspergillaceae</taxon>
        <taxon>Aspergillus</taxon>
        <taxon>Aspergillus subgen. Circumdati</taxon>
    </lineage>
</organism>
<dbReference type="InterPro" id="IPR036259">
    <property type="entry name" value="MFS_trans_sf"/>
</dbReference>
<keyword evidence="2" id="KW-0813">Transport</keyword>
<feature type="transmembrane region" description="Helical" evidence="7">
    <location>
        <begin position="263"/>
        <end position="282"/>
    </location>
</feature>
<feature type="transmembrane region" description="Helical" evidence="7">
    <location>
        <begin position="71"/>
        <end position="91"/>
    </location>
</feature>
<dbReference type="AlphaFoldDB" id="A0A2I2FS36"/>
<name>A0A2I2FS36_9EURO</name>
<keyword evidence="10" id="KW-1185">Reference proteome</keyword>
<evidence type="ECO:0000256" key="5">
    <source>
        <dbReference type="ARBA" id="ARBA00023136"/>
    </source>
</evidence>
<feature type="region of interest" description="Disordered" evidence="6">
    <location>
        <begin position="11"/>
        <end position="43"/>
    </location>
</feature>
<dbReference type="EMBL" id="MSFO01000011">
    <property type="protein sequence ID" value="PLB43448.1"/>
    <property type="molecule type" value="Genomic_DNA"/>
</dbReference>
<dbReference type="Gene3D" id="1.20.1250.20">
    <property type="entry name" value="MFS general substrate transporter like domains"/>
    <property type="match status" value="1"/>
</dbReference>
<evidence type="ECO:0000256" key="1">
    <source>
        <dbReference type="ARBA" id="ARBA00004141"/>
    </source>
</evidence>
<feature type="transmembrane region" description="Helical" evidence="7">
    <location>
        <begin position="500"/>
        <end position="520"/>
    </location>
</feature>
<dbReference type="RefSeq" id="XP_024698750.1">
    <property type="nucleotide sequence ID" value="XM_024846083.1"/>
</dbReference>
<evidence type="ECO:0000256" key="7">
    <source>
        <dbReference type="SAM" id="Phobius"/>
    </source>
</evidence>
<dbReference type="VEuPathDB" id="FungiDB:P170DRAFT_395011"/>
<keyword evidence="4 7" id="KW-1133">Transmembrane helix</keyword>
<dbReference type="InterPro" id="IPR011701">
    <property type="entry name" value="MFS"/>
</dbReference>
<feature type="transmembrane region" description="Helical" evidence="7">
    <location>
        <begin position="396"/>
        <end position="414"/>
    </location>
</feature>
<dbReference type="Gene3D" id="1.20.1720.10">
    <property type="entry name" value="Multidrug resistance protein D"/>
    <property type="match status" value="1"/>
</dbReference>
<feature type="domain" description="Major facilitator superfamily (MFS) profile" evidence="8">
    <location>
        <begin position="76"/>
        <end position="524"/>
    </location>
</feature>
<sequence>MAIFKWFDRRGDQNAPGAEGAGSPKKPLEPTIISLGSSPPDTPATGVLSPAGGEEVLALDKRPEFGRLASWRGALILLVTSGSQFLDNVFMTSANMALSSIQDEFGVSSNNLQWMISAYTLTFGGFLLLAGVLSDRYGRKNILCLGLIWLSIWTLAIGFGQSFIQLTIFRGLEGIGAAMTVPSAIGIISSYFTGTDRTRALSIYASAGTIGFCAGLIFGGFLTSSLGWRYIFYFIVIITGSLAVLGALVLPKDIYMERTKVKMDYLGALLSTAGLILLQFVLSGGGVYGWSQPFIIVLLILAVAMLVGFVLLEKYISYPIMPLSLWKIRNFAGLWIAGFTCYGSYQNVIYYIVLMAQQVDGLSSGDTALRFLPMGVIGFIVSMGTGKLLEYFNGKYLLLAGLVLTTVAPIPSAITSSPETSFWLNVLPTSLISISAVSFIFVTTSTVMLTSVPVEIKSLCGGMLNTAFQIGSGVALAISAAVTEAADIEKGHGLAQQYSTGLWCSVGLGGLGLVIGFFAVRRKGIGPEDRMGDPVAI</sequence>
<dbReference type="InterPro" id="IPR005829">
    <property type="entry name" value="Sugar_transporter_CS"/>
</dbReference>
<protein>
    <submittedName>
        <fullName evidence="9">Permease of the major facilitator superfamily</fullName>
    </submittedName>
</protein>
<feature type="transmembrane region" description="Helical" evidence="7">
    <location>
        <begin position="462"/>
        <end position="480"/>
    </location>
</feature>
<feature type="transmembrane region" description="Helical" evidence="7">
    <location>
        <begin position="111"/>
        <end position="130"/>
    </location>
</feature>
<dbReference type="PANTHER" id="PTHR42718">
    <property type="entry name" value="MAJOR FACILITATOR SUPERFAMILY MULTIDRUG TRANSPORTER MFSC"/>
    <property type="match status" value="1"/>
</dbReference>
<feature type="transmembrane region" description="Helical" evidence="7">
    <location>
        <begin position="201"/>
        <end position="224"/>
    </location>
</feature>
<dbReference type="SUPFAM" id="SSF103473">
    <property type="entry name" value="MFS general substrate transporter"/>
    <property type="match status" value="2"/>
</dbReference>
<feature type="transmembrane region" description="Helical" evidence="7">
    <location>
        <begin position="368"/>
        <end position="389"/>
    </location>
</feature>
<keyword evidence="3 7" id="KW-0812">Transmembrane</keyword>
<feature type="transmembrane region" description="Helical" evidence="7">
    <location>
        <begin position="333"/>
        <end position="356"/>
    </location>
</feature>
<evidence type="ECO:0000259" key="8">
    <source>
        <dbReference type="PROSITE" id="PS50850"/>
    </source>
</evidence>
<feature type="transmembrane region" description="Helical" evidence="7">
    <location>
        <begin position="426"/>
        <end position="450"/>
    </location>
</feature>
<gene>
    <name evidence="9" type="ORF">P170DRAFT_395011</name>
</gene>
<keyword evidence="5 7" id="KW-0472">Membrane</keyword>
<feature type="transmembrane region" description="Helical" evidence="7">
    <location>
        <begin position="142"/>
        <end position="163"/>
    </location>
</feature>
<accession>A0A2I2FS36</accession>
<evidence type="ECO:0000256" key="3">
    <source>
        <dbReference type="ARBA" id="ARBA00022692"/>
    </source>
</evidence>
<dbReference type="Proteomes" id="UP000234275">
    <property type="component" value="Unassembled WGS sequence"/>
</dbReference>
<dbReference type="GeneID" id="36553782"/>